<keyword evidence="4" id="KW-0812">Transmembrane</keyword>
<dbReference type="GO" id="GO:0005886">
    <property type="term" value="C:plasma membrane"/>
    <property type="evidence" value="ECO:0007669"/>
    <property type="project" value="UniProtKB-SubCell"/>
</dbReference>
<reference evidence="10" key="1">
    <citation type="journal article" date="2019" name="Microbiology">
        <title>Complete Genome Sequence of an Uncultured Bacterium of the Candidate Phylum Bipolaricaulota.</title>
        <authorList>
            <person name="Kadnikov V.V."/>
            <person name="Mardanov A.V."/>
            <person name="Beletsky A.V."/>
            <person name="Frank Y.A."/>
            <person name="Karnachuk O.V."/>
            <person name="Ravin N.V."/>
        </authorList>
    </citation>
    <scope>NUCLEOTIDE SEQUENCE [LARGE SCALE GENOMIC DNA]</scope>
</reference>
<evidence type="ECO:0000256" key="1">
    <source>
        <dbReference type="ARBA" id="ARBA00004162"/>
    </source>
</evidence>
<dbReference type="Gene3D" id="3.30.1330.60">
    <property type="entry name" value="OmpA-like domain"/>
    <property type="match status" value="1"/>
</dbReference>
<comment type="subcellular location">
    <subcellularLocation>
        <location evidence="1">Cell membrane</location>
        <topology evidence="1">Single-pass membrane protein</topology>
    </subcellularLocation>
</comment>
<evidence type="ECO:0000313" key="10">
    <source>
        <dbReference type="Proteomes" id="UP000426444"/>
    </source>
</evidence>
<keyword evidence="10" id="KW-1185">Reference proteome</keyword>
<dbReference type="Proteomes" id="UP000426444">
    <property type="component" value="Chromosome"/>
</dbReference>
<keyword evidence="9" id="KW-0282">Flagellum</keyword>
<evidence type="ECO:0000256" key="4">
    <source>
        <dbReference type="ARBA" id="ARBA00022692"/>
    </source>
</evidence>
<keyword evidence="5" id="KW-1133">Transmembrane helix</keyword>
<gene>
    <name evidence="9" type="ORF">SYNTR_1638</name>
</gene>
<dbReference type="SUPFAM" id="SSF103088">
    <property type="entry name" value="OmpA-like"/>
    <property type="match status" value="1"/>
</dbReference>
<accession>A0A6I6DMD3</accession>
<comment type="similarity">
    <text evidence="2">Belongs to the MotB family.</text>
</comment>
<feature type="domain" description="OmpA-like" evidence="8">
    <location>
        <begin position="119"/>
        <end position="240"/>
    </location>
</feature>
<dbReference type="Pfam" id="PF13677">
    <property type="entry name" value="MotB_plug"/>
    <property type="match status" value="1"/>
</dbReference>
<protein>
    <submittedName>
        <fullName evidence="9">Flagellar motor rotation protein MotB</fullName>
    </submittedName>
</protein>
<evidence type="ECO:0000256" key="6">
    <source>
        <dbReference type="ARBA" id="ARBA00023136"/>
    </source>
</evidence>
<keyword evidence="6 7" id="KW-0472">Membrane</keyword>
<evidence type="ECO:0000259" key="8">
    <source>
        <dbReference type="PROSITE" id="PS51123"/>
    </source>
</evidence>
<evidence type="ECO:0000256" key="2">
    <source>
        <dbReference type="ARBA" id="ARBA00008914"/>
    </source>
</evidence>
<dbReference type="RefSeq" id="WP_156204041.1">
    <property type="nucleotide sequence ID" value="NZ_CP046457.1"/>
</dbReference>
<dbReference type="PANTHER" id="PTHR30329:SF21">
    <property type="entry name" value="LIPOPROTEIN YIAD-RELATED"/>
    <property type="match status" value="1"/>
</dbReference>
<evidence type="ECO:0000256" key="7">
    <source>
        <dbReference type="PROSITE-ProRule" id="PRU00473"/>
    </source>
</evidence>
<dbReference type="OrthoDB" id="9815217at2"/>
<evidence type="ECO:0000313" key="9">
    <source>
        <dbReference type="EMBL" id="QGU00232.1"/>
    </source>
</evidence>
<evidence type="ECO:0000256" key="5">
    <source>
        <dbReference type="ARBA" id="ARBA00022989"/>
    </source>
</evidence>
<dbReference type="InterPro" id="IPR025713">
    <property type="entry name" value="MotB-like_N_dom"/>
</dbReference>
<dbReference type="KEGG" id="salq:SYNTR_1638"/>
<keyword evidence="9" id="KW-0969">Cilium</keyword>
<sequence>MVKRKKKHEEHMDESWLIPYADMLTLLLALFVILFAISQVDQDKFDEIRRTLETVFVGGAGVMEKDIGIVDDSITEMIDEAEPSDYAKEDRQLHQYKVLLDYYFKEKGIDGFVSNVVTEQGLLITIQDVALFESGRAELHPEAKDVLKDLADILTELENPIQIAGHTDNVPINTRQFPSNWELSFHRAINVMYFMLNNDKLEADRFSIVAYGEYRPRETNETAEGRALNRRVELLIQRIHTP</sequence>
<dbReference type="InterPro" id="IPR036737">
    <property type="entry name" value="OmpA-like_sf"/>
</dbReference>
<dbReference type="CDD" id="cd07185">
    <property type="entry name" value="OmpA_C-like"/>
    <property type="match status" value="1"/>
</dbReference>
<dbReference type="EMBL" id="CP046457">
    <property type="protein sequence ID" value="QGU00232.1"/>
    <property type="molecule type" value="Genomic_DNA"/>
</dbReference>
<name>A0A6I6DMD3_9FIRM</name>
<dbReference type="InterPro" id="IPR050330">
    <property type="entry name" value="Bact_OuterMem_StrucFunc"/>
</dbReference>
<keyword evidence="3" id="KW-1003">Cell membrane</keyword>
<organism evidence="9 10">
    <name type="scientific">Candidatus Syntrophocurvum alkaliphilum</name>
    <dbReference type="NCBI Taxonomy" id="2293317"/>
    <lineage>
        <taxon>Bacteria</taxon>
        <taxon>Bacillati</taxon>
        <taxon>Bacillota</taxon>
        <taxon>Clostridia</taxon>
        <taxon>Eubacteriales</taxon>
        <taxon>Syntrophomonadaceae</taxon>
        <taxon>Candidatus Syntrophocurvum</taxon>
    </lineage>
</organism>
<dbReference type="PROSITE" id="PS51123">
    <property type="entry name" value="OMPA_2"/>
    <property type="match status" value="1"/>
</dbReference>
<dbReference type="AlphaFoldDB" id="A0A6I6DMD3"/>
<proteinExistence type="inferred from homology"/>
<dbReference type="Pfam" id="PF00691">
    <property type="entry name" value="OmpA"/>
    <property type="match status" value="1"/>
</dbReference>
<dbReference type="PANTHER" id="PTHR30329">
    <property type="entry name" value="STATOR ELEMENT OF FLAGELLAR MOTOR COMPLEX"/>
    <property type="match status" value="1"/>
</dbReference>
<keyword evidence="9" id="KW-0966">Cell projection</keyword>
<dbReference type="InterPro" id="IPR006665">
    <property type="entry name" value="OmpA-like"/>
</dbReference>
<evidence type="ECO:0000256" key="3">
    <source>
        <dbReference type="ARBA" id="ARBA00022475"/>
    </source>
</evidence>